<dbReference type="InterPro" id="IPR005229">
    <property type="entry name" value="YicC/YloC-like"/>
</dbReference>
<comment type="similarity">
    <text evidence="5">Belongs to the YicC/YloC family.</text>
</comment>
<evidence type="ECO:0000313" key="9">
    <source>
        <dbReference type="Proteomes" id="UP000004870"/>
    </source>
</evidence>
<feature type="domain" description="Endoribonuclease YicC-like N-terminal" evidence="6">
    <location>
        <begin position="14"/>
        <end position="163"/>
    </location>
</feature>
<sequence>MPASFLTAILPMRQSMTAFARATEETARWRISVEMKSVNHRFLEIQVKMGDTLRHLEGVIRERLQAAVARGKVEVWLFVEALGESSAQRIDTVTLGTWMARFSDADPCGALSKPTWSDMLALPGVLVKEHDSEDALDAAVLRLFDAALADFLAMREREGAAIAAVLGARLDSMSAVLDGVVADLPQLQEKTAASLQERLRALQYEADPAVAGQALSQILAKMDIQEELDRLRFHIEEARKTLQQDGAIGRRLDFLMQEFNREANTLGSKAGDNAQSQASVELKVLIEQMREQVQNLV</sequence>
<proteinExistence type="inferred from homology"/>
<dbReference type="GO" id="GO:0016787">
    <property type="term" value="F:hydrolase activity"/>
    <property type="evidence" value="ECO:0007669"/>
    <property type="project" value="UniProtKB-KW"/>
</dbReference>
<reference evidence="8 9" key="1">
    <citation type="submission" date="2009-08" db="EMBL/GenBank/DDBJ databases">
        <authorList>
            <person name="Qin X."/>
            <person name="Bachman B."/>
            <person name="Battles P."/>
            <person name="Bell A."/>
            <person name="Bess C."/>
            <person name="Bickham C."/>
            <person name="Chaboub L."/>
            <person name="Chen D."/>
            <person name="Coyle M."/>
            <person name="Deiros D.R."/>
            <person name="Dinh H."/>
            <person name="Forbes L."/>
            <person name="Fowler G."/>
            <person name="Francisco L."/>
            <person name="Fu Q."/>
            <person name="Gubbala S."/>
            <person name="Hale W."/>
            <person name="Han Y."/>
            <person name="Hemphill L."/>
            <person name="Highlander S.K."/>
            <person name="Hirani K."/>
            <person name="Hogues M."/>
            <person name="Jackson L."/>
            <person name="Jakkamsetti A."/>
            <person name="Javaid M."/>
            <person name="Jiang H."/>
            <person name="Korchina V."/>
            <person name="Kovar C."/>
            <person name="Lara F."/>
            <person name="Lee S."/>
            <person name="Mata R."/>
            <person name="Mathew T."/>
            <person name="Moen C."/>
            <person name="Morales K."/>
            <person name="Munidasa M."/>
            <person name="Nazareth L."/>
            <person name="Ngo R."/>
            <person name="Nguyen L."/>
            <person name="Okwuonu G."/>
            <person name="Ongeri F."/>
            <person name="Patil S."/>
            <person name="Petrosino J."/>
            <person name="Pham C."/>
            <person name="Pham P."/>
            <person name="Pu L.-L."/>
            <person name="Puazo M."/>
            <person name="Raj R."/>
            <person name="Reid J."/>
            <person name="Rouhana J."/>
            <person name="Saada N."/>
            <person name="Shang Y."/>
            <person name="Simmons D."/>
            <person name="Thornton R."/>
            <person name="Warren J."/>
            <person name="Weissenberger G."/>
            <person name="Zhang J."/>
            <person name="Zhang L."/>
            <person name="Zhou C."/>
            <person name="Zhu D."/>
            <person name="Muzny D."/>
            <person name="Worley K."/>
            <person name="Gibbs R."/>
        </authorList>
    </citation>
    <scope>NUCLEOTIDE SEQUENCE [LARGE SCALE GENOMIC DNA]</scope>
    <source>
        <strain evidence="9">ATCC 15826 / DSM 8339 / NCTC 10426 / 6573</strain>
    </source>
</reference>
<evidence type="ECO:0000256" key="3">
    <source>
        <dbReference type="ARBA" id="ARBA00022759"/>
    </source>
</evidence>
<accession>C8N8E3</accession>
<dbReference type="Pfam" id="PF03755">
    <property type="entry name" value="YicC-like_N"/>
    <property type="match status" value="1"/>
</dbReference>
<dbReference type="STRING" id="2718.CHUV0807_2424"/>
<dbReference type="Proteomes" id="UP000004870">
    <property type="component" value="Unassembled WGS sequence"/>
</dbReference>
<evidence type="ECO:0000259" key="6">
    <source>
        <dbReference type="Pfam" id="PF03755"/>
    </source>
</evidence>
<gene>
    <name evidence="8" type="primary">kdpF</name>
    <name evidence="8" type="ORF">HMPREF0198_0770</name>
</gene>
<dbReference type="NCBIfam" id="TIGR00255">
    <property type="entry name" value="YicC/YloC family endoribonuclease"/>
    <property type="match status" value="1"/>
</dbReference>
<evidence type="ECO:0000259" key="7">
    <source>
        <dbReference type="Pfam" id="PF08340"/>
    </source>
</evidence>
<dbReference type="HOGENOM" id="CLU_076609_0_0_6"/>
<keyword evidence="9" id="KW-1185">Reference proteome</keyword>
<dbReference type="EMBL" id="ACKY01000034">
    <property type="protein sequence ID" value="EEV89096.1"/>
    <property type="molecule type" value="Genomic_DNA"/>
</dbReference>
<protein>
    <submittedName>
        <fullName evidence="8">Putative TIGR00255 family protein</fullName>
        <ecNumber evidence="8">3.6.3.12</ecNumber>
    </submittedName>
</protein>
<keyword evidence="4 8" id="KW-0378">Hydrolase</keyword>
<organism evidence="8 9">
    <name type="scientific">Cardiobacterium hominis (strain ATCC 15826 / DSM 8339 / NCTC 10426 / 6573)</name>
    <dbReference type="NCBI Taxonomy" id="638300"/>
    <lineage>
        <taxon>Bacteria</taxon>
        <taxon>Pseudomonadati</taxon>
        <taxon>Pseudomonadota</taxon>
        <taxon>Gammaproteobacteria</taxon>
        <taxon>Cardiobacteriales</taxon>
        <taxon>Cardiobacteriaceae</taxon>
        <taxon>Cardiobacterium</taxon>
    </lineage>
</organism>
<dbReference type="InterPro" id="IPR013551">
    <property type="entry name" value="YicC-like_C"/>
</dbReference>
<evidence type="ECO:0000313" key="8">
    <source>
        <dbReference type="EMBL" id="EEV89096.1"/>
    </source>
</evidence>
<keyword evidence="3" id="KW-0255">Endonuclease</keyword>
<dbReference type="EC" id="3.6.3.12" evidence="8"/>
<evidence type="ECO:0000256" key="2">
    <source>
        <dbReference type="ARBA" id="ARBA00022722"/>
    </source>
</evidence>
<comment type="cofactor">
    <cofactor evidence="1">
        <name>a divalent metal cation</name>
        <dbReference type="ChEBI" id="CHEBI:60240"/>
    </cofactor>
</comment>
<dbReference type="GO" id="GO:0004521">
    <property type="term" value="F:RNA endonuclease activity"/>
    <property type="evidence" value="ECO:0007669"/>
    <property type="project" value="InterPro"/>
</dbReference>
<name>C8N8E3_CARH6</name>
<evidence type="ECO:0000256" key="4">
    <source>
        <dbReference type="ARBA" id="ARBA00022801"/>
    </source>
</evidence>
<comment type="caution">
    <text evidence="8">The sequence shown here is derived from an EMBL/GenBank/DDBJ whole genome shotgun (WGS) entry which is preliminary data.</text>
</comment>
<evidence type="ECO:0000256" key="5">
    <source>
        <dbReference type="ARBA" id="ARBA00035648"/>
    </source>
</evidence>
<dbReference type="InterPro" id="IPR013527">
    <property type="entry name" value="YicC-like_N"/>
</dbReference>
<dbReference type="PANTHER" id="PTHR30636:SF3">
    <property type="entry name" value="UPF0701 PROTEIN YICC"/>
    <property type="match status" value="1"/>
</dbReference>
<evidence type="ECO:0000256" key="1">
    <source>
        <dbReference type="ARBA" id="ARBA00001968"/>
    </source>
</evidence>
<dbReference type="Pfam" id="PF08340">
    <property type="entry name" value="YicC-like_C"/>
    <property type="match status" value="1"/>
</dbReference>
<keyword evidence="2" id="KW-0540">Nuclease</keyword>
<dbReference type="AlphaFoldDB" id="C8N8E3"/>
<dbReference type="PANTHER" id="PTHR30636">
    <property type="entry name" value="UPF0701 PROTEIN YICC"/>
    <property type="match status" value="1"/>
</dbReference>
<feature type="domain" description="Endoribonuclease YicC-like C-terminal" evidence="7">
    <location>
        <begin position="184"/>
        <end position="296"/>
    </location>
</feature>